<proteinExistence type="predicted"/>
<protein>
    <submittedName>
        <fullName evidence="1">2701_t:CDS:1</fullName>
    </submittedName>
</protein>
<reference evidence="1" key="1">
    <citation type="submission" date="2021-06" db="EMBL/GenBank/DDBJ databases">
        <authorList>
            <person name="Kallberg Y."/>
            <person name="Tangrot J."/>
            <person name="Rosling A."/>
        </authorList>
    </citation>
    <scope>NUCLEOTIDE SEQUENCE</scope>
    <source>
        <strain evidence="1">IL203A</strain>
    </source>
</reference>
<name>A0ACA9QLH4_9GLOM</name>
<feature type="non-terminal residue" evidence="1">
    <location>
        <position position="1"/>
    </location>
</feature>
<accession>A0ACA9QLH4</accession>
<dbReference type="Proteomes" id="UP000789702">
    <property type="component" value="Unassembled WGS sequence"/>
</dbReference>
<comment type="caution">
    <text evidence="1">The sequence shown here is derived from an EMBL/GenBank/DDBJ whole genome shotgun (WGS) entry which is preliminary data.</text>
</comment>
<sequence>SLVEVLYEELKIKLAIPDDIEERNHNDDDDNTNDFFHELEANFSQTDIEE</sequence>
<dbReference type="EMBL" id="CAJVPU010047485">
    <property type="protein sequence ID" value="CAG8753708.1"/>
    <property type="molecule type" value="Genomic_DNA"/>
</dbReference>
<evidence type="ECO:0000313" key="2">
    <source>
        <dbReference type="Proteomes" id="UP000789702"/>
    </source>
</evidence>
<evidence type="ECO:0000313" key="1">
    <source>
        <dbReference type="EMBL" id="CAG8753708.1"/>
    </source>
</evidence>
<feature type="non-terminal residue" evidence="1">
    <location>
        <position position="50"/>
    </location>
</feature>
<organism evidence="1 2">
    <name type="scientific">Dentiscutata heterogama</name>
    <dbReference type="NCBI Taxonomy" id="1316150"/>
    <lineage>
        <taxon>Eukaryota</taxon>
        <taxon>Fungi</taxon>
        <taxon>Fungi incertae sedis</taxon>
        <taxon>Mucoromycota</taxon>
        <taxon>Glomeromycotina</taxon>
        <taxon>Glomeromycetes</taxon>
        <taxon>Diversisporales</taxon>
        <taxon>Gigasporaceae</taxon>
        <taxon>Dentiscutata</taxon>
    </lineage>
</organism>
<gene>
    <name evidence="1" type="ORF">DHETER_LOCUS14803</name>
</gene>
<keyword evidence="2" id="KW-1185">Reference proteome</keyword>